<name>A0A4Z1NPS7_9PEZI</name>
<accession>A0A4Z1NPS7</accession>
<sequence length="112" mass="12714">MQCRILPILNSQITTHIFKITAAIRKGVQCFGNRVYVRRTMPLSPLISGILPFSEVGVEYSNHAPHLLLFWPLLLHRLSQNCNSVAWYTHSRITDSSATSSYHLILSKHIAD</sequence>
<proteinExistence type="predicted"/>
<dbReference type="EMBL" id="SNSC02000015">
    <property type="protein sequence ID" value="TID17800.1"/>
    <property type="molecule type" value="Genomic_DNA"/>
</dbReference>
<evidence type="ECO:0000313" key="1">
    <source>
        <dbReference type="EMBL" id="TID17800.1"/>
    </source>
</evidence>
<keyword evidence="2" id="KW-1185">Reference proteome</keyword>
<reference evidence="1 2" key="1">
    <citation type="submission" date="2019-04" db="EMBL/GenBank/DDBJ databases">
        <title>High contiguity whole genome sequence and gene annotation resource for two Venturia nashicola isolates.</title>
        <authorList>
            <person name="Prokchorchik M."/>
            <person name="Won K."/>
            <person name="Lee Y."/>
            <person name="Choi E.D."/>
            <person name="Segonzac C."/>
            <person name="Sohn K.H."/>
        </authorList>
    </citation>
    <scope>NUCLEOTIDE SEQUENCE [LARGE SCALE GENOMIC DNA]</scope>
    <source>
        <strain evidence="1 2">PRI2</strain>
    </source>
</reference>
<gene>
    <name evidence="1" type="ORF">E6O75_ATG10445</name>
</gene>
<comment type="caution">
    <text evidence="1">The sequence shown here is derived from an EMBL/GenBank/DDBJ whole genome shotgun (WGS) entry which is preliminary data.</text>
</comment>
<dbReference type="AlphaFoldDB" id="A0A4Z1NPS7"/>
<evidence type="ECO:0000313" key="2">
    <source>
        <dbReference type="Proteomes" id="UP000298493"/>
    </source>
</evidence>
<dbReference type="Proteomes" id="UP000298493">
    <property type="component" value="Unassembled WGS sequence"/>
</dbReference>
<organism evidence="1 2">
    <name type="scientific">Venturia nashicola</name>
    <dbReference type="NCBI Taxonomy" id="86259"/>
    <lineage>
        <taxon>Eukaryota</taxon>
        <taxon>Fungi</taxon>
        <taxon>Dikarya</taxon>
        <taxon>Ascomycota</taxon>
        <taxon>Pezizomycotina</taxon>
        <taxon>Dothideomycetes</taxon>
        <taxon>Pleosporomycetidae</taxon>
        <taxon>Venturiales</taxon>
        <taxon>Venturiaceae</taxon>
        <taxon>Venturia</taxon>
    </lineage>
</organism>
<protein>
    <submittedName>
        <fullName evidence="1">Uncharacterized protein</fullName>
    </submittedName>
</protein>